<dbReference type="RefSeq" id="XP_030375672.1">
    <property type="nucleotide sequence ID" value="XM_030519812.1"/>
</dbReference>
<name>A0A6J2TKY1_DROLE</name>
<keyword evidence="1" id="KW-1185">Reference proteome</keyword>
<evidence type="ECO:0000313" key="1">
    <source>
        <dbReference type="Proteomes" id="UP000504634"/>
    </source>
</evidence>
<dbReference type="OrthoDB" id="7859231at2759"/>
<dbReference type="GeneID" id="115624958"/>
<gene>
    <name evidence="2" type="primary">LOC115624958</name>
</gene>
<dbReference type="AlphaFoldDB" id="A0A6J2TKY1"/>
<dbReference type="Proteomes" id="UP000504634">
    <property type="component" value="Unplaced"/>
</dbReference>
<protein>
    <submittedName>
        <fullName evidence="2">Protein FAM76B</fullName>
    </submittedName>
</protein>
<organism evidence="1 2">
    <name type="scientific">Drosophila lebanonensis</name>
    <name type="common">Fruit fly</name>
    <name type="synonym">Scaptodrosophila lebanonensis</name>
    <dbReference type="NCBI Taxonomy" id="7225"/>
    <lineage>
        <taxon>Eukaryota</taxon>
        <taxon>Metazoa</taxon>
        <taxon>Ecdysozoa</taxon>
        <taxon>Arthropoda</taxon>
        <taxon>Hexapoda</taxon>
        <taxon>Insecta</taxon>
        <taxon>Pterygota</taxon>
        <taxon>Neoptera</taxon>
        <taxon>Endopterygota</taxon>
        <taxon>Diptera</taxon>
        <taxon>Brachycera</taxon>
        <taxon>Muscomorpha</taxon>
        <taxon>Ephydroidea</taxon>
        <taxon>Drosophilidae</taxon>
        <taxon>Scaptodrosophila</taxon>
    </lineage>
</organism>
<evidence type="ECO:0000313" key="2">
    <source>
        <dbReference type="RefSeq" id="XP_030375672.1"/>
    </source>
</evidence>
<reference evidence="2" key="1">
    <citation type="submission" date="2025-08" db="UniProtKB">
        <authorList>
            <consortium name="RefSeq"/>
        </authorList>
    </citation>
    <scope>IDENTIFICATION</scope>
    <source>
        <strain evidence="2">11010-0011.00</strain>
        <tissue evidence="2">Whole body</tissue>
    </source>
</reference>
<proteinExistence type="predicted"/>
<sequence length="83" mass="9791">MDNKLYCCTNCYRRCGWDDLSAQEHRCLKCRLPAKSCAICDKRFEPRSEQAVYCKRCDFNLLRHAPVLPPDMTGQCNSHKYRE</sequence>
<accession>A0A6J2TKY1</accession>